<accession>A0A8H6M955</accession>
<feature type="chain" id="PRO_5034381586" evidence="1">
    <location>
        <begin position="24"/>
        <end position="120"/>
    </location>
</feature>
<comment type="caution">
    <text evidence="2">The sequence shown here is derived from an EMBL/GenBank/DDBJ whole genome shotgun (WGS) entry which is preliminary data.</text>
</comment>
<dbReference type="Proteomes" id="UP000521943">
    <property type="component" value="Unassembled WGS sequence"/>
</dbReference>
<dbReference type="AlphaFoldDB" id="A0A8H6M955"/>
<protein>
    <submittedName>
        <fullName evidence="2">Uncharacterized protein</fullName>
    </submittedName>
</protein>
<keyword evidence="1" id="KW-0732">Signal</keyword>
<gene>
    <name evidence="2" type="ORF">DFP72DRAFT_1063928</name>
</gene>
<name>A0A8H6M955_9AGAR</name>
<organism evidence="2 3">
    <name type="scientific">Ephemerocybe angulata</name>
    <dbReference type="NCBI Taxonomy" id="980116"/>
    <lineage>
        <taxon>Eukaryota</taxon>
        <taxon>Fungi</taxon>
        <taxon>Dikarya</taxon>
        <taxon>Basidiomycota</taxon>
        <taxon>Agaricomycotina</taxon>
        <taxon>Agaricomycetes</taxon>
        <taxon>Agaricomycetidae</taxon>
        <taxon>Agaricales</taxon>
        <taxon>Agaricineae</taxon>
        <taxon>Psathyrellaceae</taxon>
        <taxon>Ephemerocybe</taxon>
    </lineage>
</organism>
<evidence type="ECO:0000256" key="1">
    <source>
        <dbReference type="SAM" id="SignalP"/>
    </source>
</evidence>
<reference evidence="2 3" key="1">
    <citation type="submission" date="2020-07" db="EMBL/GenBank/DDBJ databases">
        <title>Comparative genomics of pyrophilous fungi reveals a link between fire events and developmental genes.</title>
        <authorList>
            <consortium name="DOE Joint Genome Institute"/>
            <person name="Steindorff A.S."/>
            <person name="Carver A."/>
            <person name="Calhoun S."/>
            <person name="Stillman K."/>
            <person name="Liu H."/>
            <person name="Lipzen A."/>
            <person name="Pangilinan J."/>
            <person name="Labutti K."/>
            <person name="Bruns T.D."/>
            <person name="Grigoriev I.V."/>
        </authorList>
    </citation>
    <scope>NUCLEOTIDE SEQUENCE [LARGE SCALE GENOMIC DNA]</scope>
    <source>
        <strain evidence="2 3">CBS 144469</strain>
    </source>
</reference>
<sequence>MYCKWTFSFFSTIFIIHVMFCGAHEETVSHVWLVCGGNGELVTARKNYVLNILRAVTVEEAARIRGLGPTPKLQLRALLDVRILTSSTAEFAYIVQEIAEGVGLAPLEADHAGEGNEEGG</sequence>
<feature type="signal peptide" evidence="1">
    <location>
        <begin position="1"/>
        <end position="23"/>
    </location>
</feature>
<dbReference type="EMBL" id="JACGCI010000015">
    <property type="protein sequence ID" value="KAF6759575.1"/>
    <property type="molecule type" value="Genomic_DNA"/>
</dbReference>
<keyword evidence="3" id="KW-1185">Reference proteome</keyword>
<evidence type="ECO:0000313" key="3">
    <source>
        <dbReference type="Proteomes" id="UP000521943"/>
    </source>
</evidence>
<proteinExistence type="predicted"/>
<evidence type="ECO:0000313" key="2">
    <source>
        <dbReference type="EMBL" id="KAF6759575.1"/>
    </source>
</evidence>